<comment type="pathway">
    <text evidence="7">Cofactor biosynthesis; tetrahydrofolate biosynthesis; 4-aminobenzoate from chorismate: step 2/2.</text>
</comment>
<dbReference type="PANTHER" id="PTHR42743">
    <property type="entry name" value="AMINO-ACID AMINOTRANSFERASE"/>
    <property type="match status" value="1"/>
</dbReference>
<dbReference type="InterPro" id="IPR036038">
    <property type="entry name" value="Aminotransferase-like"/>
</dbReference>
<keyword evidence="6 15" id="KW-0456">Lyase</keyword>
<sequence length="286" mass="31340">MNLHDIAGNLWGQAGLTEEAHAVWVNGQPQDSIAIADRAVQFGDGCFTTARIIEGQVVALEAHLERLEKGCQRLRIGAVDWIALRQEIVKAAAGPDEAVLKVIISRGKGGRGYGASGCGQPTRIVMTSDYPVRYHHLKQTGARLTLSSVRLGRNPLLAGIKHLNRLEQILIRTELEQTNFDEALVLDTEGMLVECCAANLFWRKGKAVFTPCLTDSGVNGIQRQQVIGLLHGEGVSVSEVRQPPEVLAEADEVLITNALMPVLPVCQIDQQFWHARQLYNLIVSRS</sequence>
<accession>A0A3N6UXV6</accession>
<organism evidence="15 16">
    <name type="scientific">Erwinia psidii</name>
    <dbReference type="NCBI Taxonomy" id="69224"/>
    <lineage>
        <taxon>Bacteria</taxon>
        <taxon>Pseudomonadati</taxon>
        <taxon>Pseudomonadota</taxon>
        <taxon>Gammaproteobacteria</taxon>
        <taxon>Enterobacterales</taxon>
        <taxon>Erwiniaceae</taxon>
        <taxon>Erwinia</taxon>
    </lineage>
</organism>
<dbReference type="CDD" id="cd01559">
    <property type="entry name" value="ADCL_like"/>
    <property type="match status" value="1"/>
</dbReference>
<evidence type="ECO:0000256" key="3">
    <source>
        <dbReference type="ARBA" id="ARBA00011738"/>
    </source>
</evidence>
<dbReference type="PROSITE" id="PS00770">
    <property type="entry name" value="AA_TRANSFER_CLASS_4"/>
    <property type="match status" value="1"/>
</dbReference>
<proteinExistence type="inferred from homology"/>
<dbReference type="Pfam" id="PF01063">
    <property type="entry name" value="Aminotran_4"/>
    <property type="match status" value="1"/>
</dbReference>
<dbReference type="NCBIfam" id="TIGR03461">
    <property type="entry name" value="pabC_Proteo"/>
    <property type="match status" value="1"/>
</dbReference>
<evidence type="ECO:0000256" key="5">
    <source>
        <dbReference type="ARBA" id="ARBA00022909"/>
    </source>
</evidence>
<dbReference type="Proteomes" id="UP000279457">
    <property type="component" value="Unassembled WGS sequence"/>
</dbReference>
<keyword evidence="4 14" id="KW-0663">Pyridoxal phosphate</keyword>
<evidence type="ECO:0000256" key="10">
    <source>
        <dbReference type="ARBA" id="ARBA00054027"/>
    </source>
</evidence>
<dbReference type="Gene3D" id="3.20.10.10">
    <property type="entry name" value="D-amino Acid Aminotransferase, subunit A, domain 2"/>
    <property type="match status" value="1"/>
</dbReference>
<dbReference type="OrthoDB" id="9805628at2"/>
<dbReference type="InterPro" id="IPR017824">
    <property type="entry name" value="Aminodeoxychorismate_lyase_IV"/>
</dbReference>
<evidence type="ECO:0000256" key="4">
    <source>
        <dbReference type="ARBA" id="ARBA00022898"/>
    </source>
</evidence>
<comment type="catalytic activity">
    <reaction evidence="9">
        <text>4-amino-4-deoxychorismate = 4-aminobenzoate + pyruvate + H(+)</text>
        <dbReference type="Rhea" id="RHEA:16201"/>
        <dbReference type="ChEBI" id="CHEBI:15361"/>
        <dbReference type="ChEBI" id="CHEBI:15378"/>
        <dbReference type="ChEBI" id="CHEBI:17836"/>
        <dbReference type="ChEBI" id="CHEBI:58406"/>
        <dbReference type="EC" id="4.1.3.38"/>
    </reaction>
</comment>
<dbReference type="AlphaFoldDB" id="A0A3N6UXV6"/>
<evidence type="ECO:0000313" key="16">
    <source>
        <dbReference type="Proteomes" id="UP000279457"/>
    </source>
</evidence>
<dbReference type="FunFam" id="3.20.10.10:FF:000002">
    <property type="entry name" value="D-alanine aminotransferase"/>
    <property type="match status" value="1"/>
</dbReference>
<dbReference type="GO" id="GO:0046656">
    <property type="term" value="P:folic acid biosynthetic process"/>
    <property type="evidence" value="ECO:0007669"/>
    <property type="project" value="UniProtKB-KW"/>
</dbReference>
<evidence type="ECO:0000256" key="11">
    <source>
        <dbReference type="ARBA" id="ARBA00069174"/>
    </source>
</evidence>
<evidence type="ECO:0000256" key="9">
    <source>
        <dbReference type="ARBA" id="ARBA00049529"/>
    </source>
</evidence>
<evidence type="ECO:0000256" key="6">
    <source>
        <dbReference type="ARBA" id="ARBA00023239"/>
    </source>
</evidence>
<dbReference type="GO" id="GO:0005829">
    <property type="term" value="C:cytosol"/>
    <property type="evidence" value="ECO:0007669"/>
    <property type="project" value="TreeGrafter"/>
</dbReference>
<evidence type="ECO:0000256" key="2">
    <source>
        <dbReference type="ARBA" id="ARBA00009320"/>
    </source>
</evidence>
<comment type="cofactor">
    <cofactor evidence="1 14">
        <name>pyridoxal 5'-phosphate</name>
        <dbReference type="ChEBI" id="CHEBI:597326"/>
    </cofactor>
</comment>
<name>A0A3N6UXV6_9GAMM</name>
<comment type="similarity">
    <text evidence="2 13">Belongs to the class-IV pyridoxal-phosphate-dependent aminotransferase family.</text>
</comment>
<evidence type="ECO:0000313" key="15">
    <source>
        <dbReference type="EMBL" id="RQM37695.1"/>
    </source>
</evidence>
<dbReference type="EMBL" id="RHHM01000010">
    <property type="protein sequence ID" value="RQM37695.1"/>
    <property type="molecule type" value="Genomic_DNA"/>
</dbReference>
<dbReference type="GO" id="GO:0008696">
    <property type="term" value="F:4-amino-4-deoxychorismate lyase activity"/>
    <property type="evidence" value="ECO:0007669"/>
    <property type="project" value="UniProtKB-UniRule"/>
</dbReference>
<evidence type="ECO:0000256" key="13">
    <source>
        <dbReference type="RuleBase" id="RU004106"/>
    </source>
</evidence>
<dbReference type="InterPro" id="IPR001544">
    <property type="entry name" value="Aminotrans_IV"/>
</dbReference>
<evidence type="ECO:0000256" key="8">
    <source>
        <dbReference type="ARBA" id="ARBA00035676"/>
    </source>
</evidence>
<dbReference type="NCBIfam" id="NF004761">
    <property type="entry name" value="PRK06092.1"/>
    <property type="match status" value="1"/>
</dbReference>
<dbReference type="InterPro" id="IPR050571">
    <property type="entry name" value="Class-IV_PLP-Dep_Aminotrnsfr"/>
</dbReference>
<keyword evidence="16" id="KW-1185">Reference proteome</keyword>
<dbReference type="InterPro" id="IPR043132">
    <property type="entry name" value="BCAT-like_C"/>
</dbReference>
<gene>
    <name evidence="15" type="ORF">EB241_13850</name>
</gene>
<comment type="function">
    <text evidence="10">Involved in the biosynthesis of p-aminobenzoate (PABA), a precursor of tetrahydrofolate. Converts 4-amino-4-deoxychorismate into 4-aminobenzoate (PABA) and pyruvate.</text>
</comment>
<dbReference type="GO" id="GO:0008153">
    <property type="term" value="P:4-aminobenzoate biosynthetic process"/>
    <property type="evidence" value="ECO:0007669"/>
    <property type="project" value="UniProtKB-UniRule"/>
</dbReference>
<evidence type="ECO:0000256" key="7">
    <source>
        <dbReference type="ARBA" id="ARBA00035633"/>
    </source>
</evidence>
<reference evidence="15 16" key="1">
    <citation type="submission" date="2018-10" db="EMBL/GenBank/DDBJ databases">
        <title>Draft genome sequence for the type isolate of Erwinia psidii, agent causal of bacterial blight in guava (Psidium guajava) and wilt and die-back of Eucalyptus spp.</title>
        <authorList>
            <person name="Hermenegildo P.S."/>
            <person name="Santos S.A."/>
            <person name="Guimaraes L.M.S."/>
            <person name="Vidigal P.M.P."/>
            <person name="Pereira I.C."/>
            <person name="Badel J.L."/>
            <person name="Alfenas-Zerbini P."/>
            <person name="Ferreira M.A.S.V."/>
            <person name="Alfenas A.C."/>
        </authorList>
    </citation>
    <scope>NUCLEOTIDE SEQUENCE [LARGE SCALE GENOMIC DNA]</scope>
    <source>
        <strain evidence="15 16">IBSBF 435</strain>
    </source>
</reference>
<keyword evidence="5" id="KW-0289">Folate biosynthesis</keyword>
<protein>
    <recommendedName>
        <fullName evidence="11 12">Aminodeoxychorismate lyase</fullName>
        <ecNumber evidence="8 12">4.1.3.38</ecNumber>
    </recommendedName>
</protein>
<evidence type="ECO:0000256" key="12">
    <source>
        <dbReference type="NCBIfam" id="TIGR03461"/>
    </source>
</evidence>
<dbReference type="EC" id="4.1.3.38" evidence="8 12"/>
<dbReference type="GO" id="GO:0030170">
    <property type="term" value="F:pyridoxal phosphate binding"/>
    <property type="evidence" value="ECO:0007669"/>
    <property type="project" value="InterPro"/>
</dbReference>
<dbReference type="InterPro" id="IPR043131">
    <property type="entry name" value="BCAT-like_N"/>
</dbReference>
<comment type="subunit">
    <text evidence="3">Homodimer.</text>
</comment>
<dbReference type="PANTHER" id="PTHR42743:SF2">
    <property type="entry name" value="AMINODEOXYCHORISMATE LYASE"/>
    <property type="match status" value="1"/>
</dbReference>
<dbReference type="InterPro" id="IPR018300">
    <property type="entry name" value="Aminotrans_IV_CS"/>
</dbReference>
<comment type="caution">
    <text evidence="15">The sequence shown here is derived from an EMBL/GenBank/DDBJ whole genome shotgun (WGS) entry which is preliminary data.</text>
</comment>
<dbReference type="Gene3D" id="3.30.470.10">
    <property type="match status" value="1"/>
</dbReference>
<evidence type="ECO:0000256" key="14">
    <source>
        <dbReference type="RuleBase" id="RU004516"/>
    </source>
</evidence>
<dbReference type="SUPFAM" id="SSF56752">
    <property type="entry name" value="D-aminoacid aminotransferase-like PLP-dependent enzymes"/>
    <property type="match status" value="1"/>
</dbReference>
<evidence type="ECO:0000256" key="1">
    <source>
        <dbReference type="ARBA" id="ARBA00001933"/>
    </source>
</evidence>